<accession>A0A0E9PBV9</accession>
<reference evidence="1" key="2">
    <citation type="journal article" date="2015" name="Fish Shellfish Immunol.">
        <title>Early steps in the European eel (Anguilla anguilla)-Vibrio vulnificus interaction in the gills: Role of the RtxA13 toxin.</title>
        <authorList>
            <person name="Callol A."/>
            <person name="Pajuelo D."/>
            <person name="Ebbesson L."/>
            <person name="Teles M."/>
            <person name="MacKenzie S."/>
            <person name="Amaro C."/>
        </authorList>
    </citation>
    <scope>NUCLEOTIDE SEQUENCE</scope>
</reference>
<protein>
    <submittedName>
        <fullName evidence="1">Uncharacterized protein</fullName>
    </submittedName>
</protein>
<proteinExistence type="predicted"/>
<sequence>MNISWPRSRYHSEQQNGNAPINIKRFFGVYNVYVGKSYSGQNICKNNFFCSPNSSGYCVLNQKDGKAFQMLDSC</sequence>
<organism evidence="1">
    <name type="scientific">Anguilla anguilla</name>
    <name type="common">European freshwater eel</name>
    <name type="synonym">Muraena anguilla</name>
    <dbReference type="NCBI Taxonomy" id="7936"/>
    <lineage>
        <taxon>Eukaryota</taxon>
        <taxon>Metazoa</taxon>
        <taxon>Chordata</taxon>
        <taxon>Craniata</taxon>
        <taxon>Vertebrata</taxon>
        <taxon>Euteleostomi</taxon>
        <taxon>Actinopterygii</taxon>
        <taxon>Neopterygii</taxon>
        <taxon>Teleostei</taxon>
        <taxon>Anguilliformes</taxon>
        <taxon>Anguillidae</taxon>
        <taxon>Anguilla</taxon>
    </lineage>
</organism>
<reference evidence="1" key="1">
    <citation type="submission" date="2014-11" db="EMBL/GenBank/DDBJ databases">
        <authorList>
            <person name="Amaro Gonzalez C."/>
        </authorList>
    </citation>
    <scope>NUCLEOTIDE SEQUENCE</scope>
</reference>
<name>A0A0E9PBV9_ANGAN</name>
<evidence type="ECO:0000313" key="1">
    <source>
        <dbReference type="EMBL" id="JAH01530.1"/>
    </source>
</evidence>
<dbReference type="AlphaFoldDB" id="A0A0E9PBV9"/>
<dbReference type="EMBL" id="GBXM01107047">
    <property type="protein sequence ID" value="JAH01530.1"/>
    <property type="molecule type" value="Transcribed_RNA"/>
</dbReference>